<sequence length="422" mass="46758">MSETALSALVNVLNRPVHLPKVDQSGCLFVGEQPTPFVTPRLEIEGSDRSALEKEIVFIEASAAVGKSTLARELSATLKVPILDLANVPVSAGSLRTLLADLEAADKSDPITAFHEGKIPVIVDALDEGRLLSNETGIEQFLVSTAEFLRSDRHVTSRPKLVFLGRFESLELARQHFELTVPGITHVTANVEFFDKEGARQLIHAYAASAARPGSHYLQHPEHAQDFITTYFEAIEAALGLPEGELWQNERGKVFAGFAPVLAAVGSILAVIDDFTTVARNLKANRGREAWGVVEAVLYEILCREQDKLRDLLCEQCEAALPNAVYDVEEQLALLAQYIESKPLEGAGRVRLPPSDMEKYREMVRTYLPHHPFLRRHEFGDAVLGMNAVSRAVYHHGTISRDRLISLSRQWRQSGPTRRSSR</sequence>
<dbReference type="AlphaFoldDB" id="Q1QHV3"/>
<evidence type="ECO:0000313" key="2">
    <source>
        <dbReference type="Proteomes" id="UP000001953"/>
    </source>
</evidence>
<organism evidence="1 2">
    <name type="scientific">Nitrobacter hamburgensis (strain DSM 10229 / NCIMB 13809 / X14)</name>
    <dbReference type="NCBI Taxonomy" id="323097"/>
    <lineage>
        <taxon>Bacteria</taxon>
        <taxon>Pseudomonadati</taxon>
        <taxon>Pseudomonadota</taxon>
        <taxon>Alphaproteobacteria</taxon>
        <taxon>Hyphomicrobiales</taxon>
        <taxon>Nitrobacteraceae</taxon>
        <taxon>Nitrobacter</taxon>
    </lineage>
</organism>
<dbReference type="EMBL" id="CP000319">
    <property type="protein sequence ID" value="ABE64194.1"/>
    <property type="molecule type" value="Genomic_DNA"/>
</dbReference>
<gene>
    <name evidence="1" type="ordered locus">Nham_3465</name>
</gene>
<evidence type="ECO:0000313" key="1">
    <source>
        <dbReference type="EMBL" id="ABE64194.1"/>
    </source>
</evidence>
<dbReference type="KEGG" id="nha:Nham_3465"/>
<dbReference type="eggNOG" id="ENOG502ZKVI">
    <property type="taxonomic scope" value="Bacteria"/>
</dbReference>
<dbReference type="OrthoDB" id="1109149at2"/>
<keyword evidence="2" id="KW-1185">Reference proteome</keyword>
<name>Q1QHV3_NITHX</name>
<protein>
    <submittedName>
        <fullName evidence="1">Uncharacterized protein</fullName>
    </submittedName>
</protein>
<dbReference type="RefSeq" id="WP_011511836.1">
    <property type="nucleotide sequence ID" value="NC_007964.1"/>
</dbReference>
<accession>Q1QHV3</accession>
<proteinExistence type="predicted"/>
<dbReference type="HOGENOM" id="CLU_650250_0_0_5"/>
<dbReference type="Proteomes" id="UP000001953">
    <property type="component" value="Chromosome"/>
</dbReference>
<reference evidence="1 2" key="1">
    <citation type="submission" date="2006-03" db="EMBL/GenBank/DDBJ databases">
        <title>Complete sequence of chromosome of Nitrobacter hamburgensis X14.</title>
        <authorList>
            <consortium name="US DOE Joint Genome Institute"/>
            <person name="Copeland A."/>
            <person name="Lucas S."/>
            <person name="Lapidus A."/>
            <person name="Barry K."/>
            <person name="Detter J.C."/>
            <person name="Glavina del Rio T."/>
            <person name="Hammon N."/>
            <person name="Israni S."/>
            <person name="Dalin E."/>
            <person name="Tice H."/>
            <person name="Pitluck S."/>
            <person name="Chain P."/>
            <person name="Malfatti S."/>
            <person name="Shin M."/>
            <person name="Vergez L."/>
            <person name="Schmutz J."/>
            <person name="Larimer F."/>
            <person name="Land M."/>
            <person name="Hauser L."/>
            <person name="Kyrpides N."/>
            <person name="Ivanova N."/>
            <person name="Ward B."/>
            <person name="Arp D."/>
            <person name="Klotz M."/>
            <person name="Stein L."/>
            <person name="O'Mullan G."/>
            <person name="Starkenburg S."/>
            <person name="Sayavedra L."/>
            <person name="Poret-Peterson A.T."/>
            <person name="Gentry M.E."/>
            <person name="Bruce D."/>
            <person name="Richardson P."/>
        </authorList>
    </citation>
    <scope>NUCLEOTIDE SEQUENCE [LARGE SCALE GENOMIC DNA]</scope>
    <source>
        <strain evidence="2">DSM 10229 / NCIMB 13809 / X14</strain>
    </source>
</reference>